<comment type="caution">
    <text evidence="1">The sequence shown here is derived from an EMBL/GenBank/DDBJ whole genome shotgun (WGS) entry which is preliminary data.</text>
</comment>
<sequence>MGELASQALLLNNLAIDYQCLFDVNVEYFLFKAMTSSACNQALCWVFDIQIILAVIAIMQGLRRVVLVKQFL</sequence>
<keyword evidence="2" id="KW-1185">Reference proteome</keyword>
<dbReference type="Proteomes" id="UP000244906">
    <property type="component" value="Unassembled WGS sequence"/>
</dbReference>
<name>A0A2V1GVD0_9GAMM</name>
<organism evidence="1 2">
    <name type="scientific">Pelagibaculum spongiae</name>
    <dbReference type="NCBI Taxonomy" id="2080658"/>
    <lineage>
        <taxon>Bacteria</taxon>
        <taxon>Pseudomonadati</taxon>
        <taxon>Pseudomonadota</taxon>
        <taxon>Gammaproteobacteria</taxon>
        <taxon>Oceanospirillales</taxon>
        <taxon>Pelagibaculum</taxon>
    </lineage>
</organism>
<reference evidence="1 2" key="1">
    <citation type="submission" date="2018-04" db="EMBL/GenBank/DDBJ databases">
        <title>Thalassorhabdus spongiae gen. nov., sp. nov., isolated from a marine sponge in South-West Iceland.</title>
        <authorList>
            <person name="Knobloch S."/>
            <person name="Daussin A."/>
            <person name="Johannsson R."/>
            <person name="Marteinsson V.T."/>
        </authorList>
    </citation>
    <scope>NUCLEOTIDE SEQUENCE [LARGE SCALE GENOMIC DNA]</scope>
    <source>
        <strain evidence="1 2">Hp12</strain>
    </source>
</reference>
<dbReference type="AlphaFoldDB" id="A0A2V1GVD0"/>
<accession>A0A2V1GVD0</accession>
<dbReference type="EMBL" id="QDDL01000002">
    <property type="protein sequence ID" value="PVZ70355.1"/>
    <property type="molecule type" value="Genomic_DNA"/>
</dbReference>
<protein>
    <submittedName>
        <fullName evidence="1">Uncharacterized protein</fullName>
    </submittedName>
</protein>
<evidence type="ECO:0000313" key="1">
    <source>
        <dbReference type="EMBL" id="PVZ70355.1"/>
    </source>
</evidence>
<gene>
    <name evidence="1" type="ORF">DC094_07105</name>
</gene>
<evidence type="ECO:0000313" key="2">
    <source>
        <dbReference type="Proteomes" id="UP000244906"/>
    </source>
</evidence>
<proteinExistence type="predicted"/>